<accession>A0A6C0HDX0</accession>
<organism evidence="1">
    <name type="scientific">viral metagenome</name>
    <dbReference type="NCBI Taxonomy" id="1070528"/>
    <lineage>
        <taxon>unclassified sequences</taxon>
        <taxon>metagenomes</taxon>
        <taxon>organismal metagenomes</taxon>
    </lineage>
</organism>
<sequence>MQLIHLIILLAIIAYFLNRKQMVTRCAAVPTKFGLTKVCVTSRENFDIPMKPTALCEARCATDYDHAQLLQRGILAESCIMKCHNLL</sequence>
<proteinExistence type="predicted"/>
<reference evidence="1" key="1">
    <citation type="journal article" date="2020" name="Nature">
        <title>Giant virus diversity and host interactions through global metagenomics.</title>
        <authorList>
            <person name="Schulz F."/>
            <person name="Roux S."/>
            <person name="Paez-Espino D."/>
            <person name="Jungbluth S."/>
            <person name="Walsh D.A."/>
            <person name="Denef V.J."/>
            <person name="McMahon K.D."/>
            <person name="Konstantinidis K.T."/>
            <person name="Eloe-Fadrosh E.A."/>
            <person name="Kyrpides N.C."/>
            <person name="Woyke T."/>
        </authorList>
    </citation>
    <scope>NUCLEOTIDE SEQUENCE</scope>
    <source>
        <strain evidence="1">GVMAG-M-3300023179-92</strain>
    </source>
</reference>
<dbReference type="EMBL" id="MN739938">
    <property type="protein sequence ID" value="QHT78798.1"/>
    <property type="molecule type" value="Genomic_DNA"/>
</dbReference>
<dbReference type="AlphaFoldDB" id="A0A6C0HDX0"/>
<evidence type="ECO:0000313" key="1">
    <source>
        <dbReference type="EMBL" id="QHT78798.1"/>
    </source>
</evidence>
<protein>
    <submittedName>
        <fullName evidence="1">Uncharacterized protein</fullName>
    </submittedName>
</protein>
<name>A0A6C0HDX0_9ZZZZ</name>